<organism evidence="1 2">
    <name type="scientific">Amycolatopsis minnesotensis</name>
    <dbReference type="NCBI Taxonomy" id="337894"/>
    <lineage>
        <taxon>Bacteria</taxon>
        <taxon>Bacillati</taxon>
        <taxon>Actinomycetota</taxon>
        <taxon>Actinomycetes</taxon>
        <taxon>Pseudonocardiales</taxon>
        <taxon>Pseudonocardiaceae</taxon>
        <taxon>Amycolatopsis</taxon>
    </lineage>
</organism>
<gene>
    <name evidence="1" type="ORF">GCM10009754_70080</name>
</gene>
<dbReference type="RefSeq" id="WP_344428961.1">
    <property type="nucleotide sequence ID" value="NZ_BAAANN010000038.1"/>
</dbReference>
<dbReference type="Proteomes" id="UP001501116">
    <property type="component" value="Unassembled WGS sequence"/>
</dbReference>
<accession>A0ABN2SAP7</accession>
<name>A0ABN2SAP7_9PSEU</name>
<evidence type="ECO:0000313" key="1">
    <source>
        <dbReference type="EMBL" id="GAA1983019.1"/>
    </source>
</evidence>
<keyword evidence="2" id="KW-1185">Reference proteome</keyword>
<dbReference type="EMBL" id="BAAANN010000038">
    <property type="protein sequence ID" value="GAA1983019.1"/>
    <property type="molecule type" value="Genomic_DNA"/>
</dbReference>
<sequence>MDFTSRYTTPNGVELHVIGTAEKLLLSINGSAFCLTSSTLVRAEGERQAAALAADLQRWVTEAAAVRLNLKAGYR</sequence>
<comment type="caution">
    <text evidence="1">The sequence shown here is derived from an EMBL/GenBank/DDBJ whole genome shotgun (WGS) entry which is preliminary data.</text>
</comment>
<proteinExistence type="predicted"/>
<evidence type="ECO:0000313" key="2">
    <source>
        <dbReference type="Proteomes" id="UP001501116"/>
    </source>
</evidence>
<protein>
    <submittedName>
        <fullName evidence="1">Uncharacterized protein</fullName>
    </submittedName>
</protein>
<reference evidence="1 2" key="1">
    <citation type="journal article" date="2019" name="Int. J. Syst. Evol. Microbiol.">
        <title>The Global Catalogue of Microorganisms (GCM) 10K type strain sequencing project: providing services to taxonomists for standard genome sequencing and annotation.</title>
        <authorList>
            <consortium name="The Broad Institute Genomics Platform"/>
            <consortium name="The Broad Institute Genome Sequencing Center for Infectious Disease"/>
            <person name="Wu L."/>
            <person name="Ma J."/>
        </authorList>
    </citation>
    <scope>NUCLEOTIDE SEQUENCE [LARGE SCALE GENOMIC DNA]</scope>
    <source>
        <strain evidence="1 2">JCM 14545</strain>
    </source>
</reference>